<evidence type="ECO:0000256" key="2">
    <source>
        <dbReference type="SAM" id="MobiDB-lite"/>
    </source>
</evidence>
<feature type="compositionally biased region" description="Polar residues" evidence="2">
    <location>
        <begin position="1"/>
        <end position="15"/>
    </location>
</feature>
<evidence type="ECO:0000259" key="3">
    <source>
        <dbReference type="PROSITE" id="PS50105"/>
    </source>
</evidence>
<dbReference type="EMBL" id="BAABME010002085">
    <property type="protein sequence ID" value="GAA0152945.1"/>
    <property type="molecule type" value="Genomic_DNA"/>
</dbReference>
<reference evidence="4 5" key="1">
    <citation type="submission" date="2024-01" db="EMBL/GenBank/DDBJ databases">
        <title>The complete chloroplast genome sequence of Lithospermum erythrorhizon: insights into the phylogenetic relationship among Boraginaceae species and the maternal lineages of purple gromwells.</title>
        <authorList>
            <person name="Okada T."/>
            <person name="Watanabe K."/>
        </authorList>
    </citation>
    <scope>NUCLEOTIDE SEQUENCE [LARGE SCALE GENOMIC DNA]</scope>
</reference>
<dbReference type="SUPFAM" id="SSF47769">
    <property type="entry name" value="SAM/Pointed domain"/>
    <property type="match status" value="1"/>
</dbReference>
<dbReference type="AlphaFoldDB" id="A0AAV3PRJ6"/>
<gene>
    <name evidence="4" type="ORF">LIER_11301</name>
</gene>
<dbReference type="PROSITE" id="PS50105">
    <property type="entry name" value="SAM_DOMAIN"/>
    <property type="match status" value="1"/>
</dbReference>
<dbReference type="InterPro" id="IPR001660">
    <property type="entry name" value="SAM"/>
</dbReference>
<feature type="region of interest" description="Disordered" evidence="2">
    <location>
        <begin position="1"/>
        <end position="135"/>
    </location>
</feature>
<dbReference type="CDD" id="cd09487">
    <property type="entry name" value="SAM_superfamily"/>
    <property type="match status" value="1"/>
</dbReference>
<keyword evidence="1" id="KW-0677">Repeat</keyword>
<evidence type="ECO:0000313" key="4">
    <source>
        <dbReference type="EMBL" id="GAA0152945.1"/>
    </source>
</evidence>
<dbReference type="PANTHER" id="PTHR10627">
    <property type="entry name" value="SCP160"/>
    <property type="match status" value="1"/>
</dbReference>
<feature type="domain" description="SAM" evidence="3">
    <location>
        <begin position="229"/>
        <end position="288"/>
    </location>
</feature>
<evidence type="ECO:0000313" key="5">
    <source>
        <dbReference type="Proteomes" id="UP001454036"/>
    </source>
</evidence>
<organism evidence="4 5">
    <name type="scientific">Lithospermum erythrorhizon</name>
    <name type="common">Purple gromwell</name>
    <name type="synonym">Lithospermum officinale var. erythrorhizon</name>
    <dbReference type="NCBI Taxonomy" id="34254"/>
    <lineage>
        <taxon>Eukaryota</taxon>
        <taxon>Viridiplantae</taxon>
        <taxon>Streptophyta</taxon>
        <taxon>Embryophyta</taxon>
        <taxon>Tracheophyta</taxon>
        <taxon>Spermatophyta</taxon>
        <taxon>Magnoliopsida</taxon>
        <taxon>eudicotyledons</taxon>
        <taxon>Gunneridae</taxon>
        <taxon>Pentapetalae</taxon>
        <taxon>asterids</taxon>
        <taxon>lamiids</taxon>
        <taxon>Boraginales</taxon>
        <taxon>Boraginaceae</taxon>
        <taxon>Boraginoideae</taxon>
        <taxon>Lithospermeae</taxon>
        <taxon>Lithospermum</taxon>
    </lineage>
</organism>
<protein>
    <recommendedName>
        <fullName evidence="3">SAM domain-containing protein</fullName>
    </recommendedName>
</protein>
<keyword evidence="5" id="KW-1185">Reference proteome</keyword>
<evidence type="ECO:0000256" key="1">
    <source>
        <dbReference type="ARBA" id="ARBA00022737"/>
    </source>
</evidence>
<accession>A0AAV3PRJ6</accession>
<dbReference type="InterPro" id="IPR013761">
    <property type="entry name" value="SAM/pointed_sf"/>
</dbReference>
<dbReference type="Gene3D" id="1.10.150.50">
    <property type="entry name" value="Transcription Factor, Ets-1"/>
    <property type="match status" value="1"/>
</dbReference>
<comment type="caution">
    <text evidence="4">The sequence shown here is derived from an EMBL/GenBank/DDBJ whole genome shotgun (WGS) entry which is preliminary data.</text>
</comment>
<dbReference type="Proteomes" id="UP001454036">
    <property type="component" value="Unassembled WGS sequence"/>
</dbReference>
<sequence length="290" mass="31829">MSKQQITITLGSSGQKVVKRPWEARNNPQTQSRSKRSLQDDSFLFSKRPRRNDSVKSSAGSAAGSKINGSDLRLKLMRKRMSESQQSVEIHGSVTRAVKSVEKSERSSVSSIPSSNGERPRMDSHTRAYSSKAPDGLRLKSVDAIAKASPPVADVRNVNEMRQFPSSRLTNLSGSRLTASSDVVKTSLSKIPVPVPMRLSLDARKQATATPVATTTMPRSPQLNARPLTMNSFLHSLGLEKYAIHFQAEEIDMAVLKQMGDRDLKELGLPMGPRKKILLAMMPPARRPAA</sequence>
<dbReference type="PANTHER" id="PTHR10627:SF74">
    <property type="entry name" value="OS08G0526500 PROTEIN"/>
    <property type="match status" value="1"/>
</dbReference>
<proteinExistence type="predicted"/>
<dbReference type="Pfam" id="PF00536">
    <property type="entry name" value="SAM_1"/>
    <property type="match status" value="1"/>
</dbReference>
<name>A0AAV3PRJ6_LITER</name>